<reference evidence="1 2" key="1">
    <citation type="submission" date="2016-08" db="EMBL/GenBank/DDBJ databases">
        <authorList>
            <consortium name="Lentinula edodes genome sequencing consortium"/>
            <person name="Sakamoto Y."/>
            <person name="Nakade K."/>
            <person name="Sato S."/>
            <person name="Yoshida Y."/>
            <person name="Miyazaki K."/>
            <person name="Natsume S."/>
            <person name="Konno N."/>
        </authorList>
    </citation>
    <scope>NUCLEOTIDE SEQUENCE [LARGE SCALE GENOMIC DNA]</scope>
    <source>
        <strain evidence="1 2">NBRC 111202</strain>
    </source>
</reference>
<dbReference type="AlphaFoldDB" id="A0A1Q3ENG3"/>
<evidence type="ECO:0000313" key="2">
    <source>
        <dbReference type="Proteomes" id="UP000188533"/>
    </source>
</evidence>
<sequence>MTERLTQIDMKTDEDHFPGDDSFDDIDMDAFMAVVHDVDMKPAASVPEEISGVEHLDEKKPVLWLVVYDSLIVSSEDLFGPLATNTLSIKSFDVFAFKPDGSLRFF</sequence>
<dbReference type="Proteomes" id="UP000188533">
    <property type="component" value="Unassembled WGS sequence"/>
</dbReference>
<gene>
    <name evidence="1" type="ORF">LENED_010816</name>
</gene>
<keyword evidence="2" id="KW-1185">Reference proteome</keyword>
<comment type="caution">
    <text evidence="1">The sequence shown here is derived from an EMBL/GenBank/DDBJ whole genome shotgun (WGS) entry which is preliminary data.</text>
</comment>
<dbReference type="STRING" id="5353.A0A1Q3ENG3"/>
<dbReference type="EMBL" id="BDGU01000708">
    <property type="protein sequence ID" value="GAW08735.1"/>
    <property type="molecule type" value="Genomic_DNA"/>
</dbReference>
<protein>
    <submittedName>
        <fullName evidence="1">DNA polymerase alpha catalytic subunit</fullName>
    </submittedName>
</protein>
<organism evidence="1 2">
    <name type="scientific">Lentinula edodes</name>
    <name type="common">Shiitake mushroom</name>
    <name type="synonym">Lentinus edodes</name>
    <dbReference type="NCBI Taxonomy" id="5353"/>
    <lineage>
        <taxon>Eukaryota</taxon>
        <taxon>Fungi</taxon>
        <taxon>Dikarya</taxon>
        <taxon>Basidiomycota</taxon>
        <taxon>Agaricomycotina</taxon>
        <taxon>Agaricomycetes</taxon>
        <taxon>Agaricomycetidae</taxon>
        <taxon>Agaricales</taxon>
        <taxon>Marasmiineae</taxon>
        <taxon>Omphalotaceae</taxon>
        <taxon>Lentinula</taxon>
    </lineage>
</organism>
<name>A0A1Q3ENG3_LENED</name>
<accession>A0A1Q3ENG3</accession>
<evidence type="ECO:0000313" key="1">
    <source>
        <dbReference type="EMBL" id="GAW08735.1"/>
    </source>
</evidence>
<reference evidence="1 2" key="2">
    <citation type="submission" date="2017-02" db="EMBL/GenBank/DDBJ databases">
        <title>A genome survey and senescence transcriptome analysis in Lentinula edodes.</title>
        <authorList>
            <person name="Sakamoto Y."/>
            <person name="Nakade K."/>
            <person name="Sato S."/>
            <person name="Yoshida Y."/>
            <person name="Miyazaki K."/>
            <person name="Natsume S."/>
            <person name="Konno N."/>
        </authorList>
    </citation>
    <scope>NUCLEOTIDE SEQUENCE [LARGE SCALE GENOMIC DNA]</scope>
    <source>
        <strain evidence="1 2">NBRC 111202</strain>
    </source>
</reference>
<proteinExistence type="predicted"/>